<proteinExistence type="predicted"/>
<accession>A0ABD5CS21</accession>
<sequence>MVKSIFCRLPVALAGAANPDVRTRPVVYEGSFDRADVGIVRVKVAAGQSAGRTARVAGG</sequence>
<dbReference type="AlphaFoldDB" id="A0ABD5CS21"/>
<organism evidence="1 2">
    <name type="scientific">Paraburkholderia graminis</name>
    <dbReference type="NCBI Taxonomy" id="60548"/>
    <lineage>
        <taxon>Bacteria</taxon>
        <taxon>Pseudomonadati</taxon>
        <taxon>Pseudomonadota</taxon>
        <taxon>Betaproteobacteria</taxon>
        <taxon>Burkholderiales</taxon>
        <taxon>Burkholderiaceae</taxon>
        <taxon>Paraburkholderia</taxon>
    </lineage>
</organism>
<evidence type="ECO:0000313" key="1">
    <source>
        <dbReference type="EMBL" id="MDR6208133.1"/>
    </source>
</evidence>
<protein>
    <submittedName>
        <fullName evidence="1">Uncharacterized protein</fullName>
    </submittedName>
</protein>
<dbReference type="EMBL" id="JAVIZN010000003">
    <property type="protein sequence ID" value="MDR6208133.1"/>
    <property type="molecule type" value="Genomic_DNA"/>
</dbReference>
<evidence type="ECO:0000313" key="2">
    <source>
        <dbReference type="Proteomes" id="UP001245184"/>
    </source>
</evidence>
<dbReference type="Proteomes" id="UP001245184">
    <property type="component" value="Unassembled WGS sequence"/>
</dbReference>
<name>A0ABD5CS21_9BURK</name>
<gene>
    <name evidence="1" type="ORF">QF025_006934</name>
</gene>
<reference evidence="1 2" key="1">
    <citation type="submission" date="2023-08" db="EMBL/GenBank/DDBJ databases">
        <title>Genome sequencing of plant associated microbes to promote plant fitness in Sorghum bicolor and Oryza sativa.</title>
        <authorList>
            <person name="Coleman-Derr D."/>
        </authorList>
    </citation>
    <scope>NUCLEOTIDE SEQUENCE [LARGE SCALE GENOMIC DNA]</scope>
    <source>
        <strain evidence="1 2">SLBN-33</strain>
    </source>
</reference>
<comment type="caution">
    <text evidence="1">The sequence shown here is derived from an EMBL/GenBank/DDBJ whole genome shotgun (WGS) entry which is preliminary data.</text>
</comment>